<dbReference type="Gene3D" id="3.40.50.12480">
    <property type="match status" value="1"/>
</dbReference>
<evidence type="ECO:0000313" key="2">
    <source>
        <dbReference type="Proteomes" id="UP000004477"/>
    </source>
</evidence>
<name>D1PE76_9BACT</name>
<dbReference type="InterPro" id="IPR026906">
    <property type="entry name" value="LRR_5"/>
</dbReference>
<dbReference type="SUPFAM" id="SSF52047">
    <property type="entry name" value="RNI-like"/>
    <property type="match status" value="1"/>
</dbReference>
<comment type="caution">
    <text evidence="1">The sequence shown here is derived from an EMBL/GenBank/DDBJ whole genome shotgun (WGS) entry which is preliminary data.</text>
</comment>
<gene>
    <name evidence="1" type="ORF">PREVCOP_05524</name>
</gene>
<dbReference type="PaxDb" id="537011-PREVCOP_05524"/>
<reference evidence="1" key="1">
    <citation type="submission" date="2009-11" db="EMBL/GenBank/DDBJ databases">
        <authorList>
            <person name="Weinstock G."/>
            <person name="Sodergren E."/>
            <person name="Clifton S."/>
            <person name="Fulton L."/>
            <person name="Fulton B."/>
            <person name="Courtney L."/>
            <person name="Fronick C."/>
            <person name="Harrison M."/>
            <person name="Strong C."/>
            <person name="Farmer C."/>
            <person name="Delahaunty K."/>
            <person name="Markovic C."/>
            <person name="Hall O."/>
            <person name="Minx P."/>
            <person name="Tomlinson C."/>
            <person name="Mitreva M."/>
            <person name="Nelson J."/>
            <person name="Hou S."/>
            <person name="Wollam A."/>
            <person name="Pepin K.H."/>
            <person name="Johnson M."/>
            <person name="Bhonagiri V."/>
            <person name="Nash W.E."/>
            <person name="Warren W."/>
            <person name="Chinwalla A."/>
            <person name="Mardis E.R."/>
            <person name="Wilson R.K."/>
        </authorList>
    </citation>
    <scope>NUCLEOTIDE SEQUENCE [LARGE SCALE GENOMIC DNA]</scope>
    <source>
        <strain evidence="1">DSM 18205</strain>
    </source>
</reference>
<dbReference type="InterPro" id="IPR053139">
    <property type="entry name" value="Surface_bspA-like"/>
</dbReference>
<dbReference type="SMART" id="SM00367">
    <property type="entry name" value="LRR_CC"/>
    <property type="match status" value="5"/>
</dbReference>
<protein>
    <submittedName>
        <fullName evidence="1">Leucine Rich Repeat protein</fullName>
    </submittedName>
</protein>
<dbReference type="HOGENOM" id="CLU_260318_0_0_10"/>
<evidence type="ECO:0000313" key="1">
    <source>
        <dbReference type="EMBL" id="EFB35007.1"/>
    </source>
</evidence>
<dbReference type="Proteomes" id="UP000004477">
    <property type="component" value="Unassembled WGS sequence"/>
</dbReference>
<dbReference type="Pfam" id="PF13306">
    <property type="entry name" value="LRR_5"/>
    <property type="match status" value="4"/>
</dbReference>
<dbReference type="PANTHER" id="PTHR45661">
    <property type="entry name" value="SURFACE ANTIGEN"/>
    <property type="match status" value="1"/>
</dbReference>
<proteinExistence type="predicted"/>
<keyword evidence="2" id="KW-1185">Reference proteome</keyword>
<dbReference type="PANTHER" id="PTHR45661:SF3">
    <property type="entry name" value="IG-LIKE DOMAIN-CONTAINING PROTEIN"/>
    <property type="match status" value="1"/>
</dbReference>
<dbReference type="InterPro" id="IPR032675">
    <property type="entry name" value="LRR_dom_sf"/>
</dbReference>
<organism evidence="1 2">
    <name type="scientific">Segatella copri DSM 18205</name>
    <dbReference type="NCBI Taxonomy" id="537011"/>
    <lineage>
        <taxon>Bacteria</taxon>
        <taxon>Pseudomonadati</taxon>
        <taxon>Bacteroidota</taxon>
        <taxon>Bacteroidia</taxon>
        <taxon>Bacteroidales</taxon>
        <taxon>Prevotellaceae</taxon>
        <taxon>Segatella</taxon>
    </lineage>
</organism>
<dbReference type="SUPFAM" id="SSF52058">
    <property type="entry name" value="L domain-like"/>
    <property type="match status" value="1"/>
</dbReference>
<accession>D1PE76</accession>
<dbReference type="Gene3D" id="3.80.10.10">
    <property type="entry name" value="Ribonuclease Inhibitor"/>
    <property type="match status" value="5"/>
</dbReference>
<dbReference type="STRING" id="537011.PREVCOP_05524"/>
<sequence>MFCIGVLHSLAQNFDYADENGVTWNCYASSGYNLSDGTWVNAPNVQINGASGYGDEVFVPSYIPYQGKDYPVLQMGSIFRDNKTLKKVTLPKTLKTLLGDTFQNCSALTEVENTEQITSCGYNAFYNCSSLKSIDLSSCENVASMTFYQCNNLQTVTLKDCKSIGSNAFQGCSSLTTVGDISKCKNIDPYAFNGCYSLKSVDLSSCATLGEYAFSDCNSLTSVGNTSLLTSISEYAFSGCSNLKTVNLSNCTAIDKYAFYECKKLESIDISSSKYLGEYAFQNCSNLKDIKGLDKFTIIPSFAFSNTAITSLDLPLCEVVGDGAFYNCSKLESISLPICTTINGGVKTNQWSSVYGTFANCTKLQKLDLPKCTNISGYAFQNCTNLASLNIPVCQSLGVYSFGSCNSLNEVALPATIRSLGYRCFDGNTLLTLNSTEIPELEDKGNNYVMSSEEVADTLSLGKNVLVIVPEAMLSSYQNAEVWKDIKDRIFPMGTQFDYNIEATAQATTSGIQKAIPQDKLRSVVSLKVKGSINSYDIMIMRNKMDNLHYLDLSEVDVVANPYEYYTGYCSQDSVLGPHSFADLSKLLTVKLPNSVRYINCAFANCRNLKSVVLPESLISMNYYGNDYNMGGMYHPMGEEGSFSGCSMLKEVIMPSCQNLGYKTFFGCYALEGIVLPKNLKHIGSNTFENCSSLKSVILPDSVESIGSYAFYNCFNLKSIQFPPSLRTIANHAFQSCSNLESISLPGLTTIEESTFDGCSKLQEVRVPSTLERIGDKAFNNCNNLNNVYTYTVLPINIDQNTFTNFKATTLWVPTQSFDNYYWNTQWSQFREIKEFDEPYDFFYLDNVFVLSKRFEGDPNIDIKDNGALKVVGTDRQEANLVTVKSNGGANTGSDSGNGGGGTIIADGNLDAKQLKFEITMNANQWYFLSFPFNIKFANIKAPGKYVIRKYDGEARANKGYGGWVDLAENEDSLRRGVGYIFQTSTAGVFVLNVEKDQFGNMEAKDISQKLGNYSARNVQDASWNFIGNVQTSYMDVADLGYDAPITYWNGSTYEAARPGDDELILHPFQAFFVQKPADVDKIEFKAEDRQTKEEATAKSGKARARRLEKGITPDRLLINLAITDGKNTDKTRVVFNAKKSQAYEMECDAAKFEAVSDAPQLYSVEAQAGNLAINERPMGSVNLGFAVKKSGNYSISASRMDQPMLLQDNETGATYDLTDGDYQFAADAGSYNSRFVLVPTRGTTGIADIINKTGVNIMPTEQGINFSGLNGKTVSVYSTNGMLLATRDFDGMLNLSTGVYLVKVDGMTTKVMVK</sequence>
<dbReference type="InterPro" id="IPR006553">
    <property type="entry name" value="Leu-rich_rpt_Cys-con_subtyp"/>
</dbReference>
<dbReference type="EMBL" id="ACBX02000021">
    <property type="protein sequence ID" value="EFB35007.1"/>
    <property type="molecule type" value="Genomic_DNA"/>
</dbReference>